<gene>
    <name evidence="1" type="ORF">CHARACLAT_020047</name>
</gene>
<accession>A0ABU7E1Z9</accession>
<comment type="caution">
    <text evidence="1">The sequence shown here is derived from an EMBL/GenBank/DDBJ whole genome shotgun (WGS) entry which is preliminary data.</text>
</comment>
<protein>
    <submittedName>
        <fullName evidence="1">Uncharacterized protein</fullName>
    </submittedName>
</protein>
<evidence type="ECO:0000313" key="2">
    <source>
        <dbReference type="Proteomes" id="UP001352852"/>
    </source>
</evidence>
<reference evidence="1 2" key="1">
    <citation type="submission" date="2021-06" db="EMBL/GenBank/DDBJ databases">
        <authorList>
            <person name="Palmer J.M."/>
        </authorList>
    </citation>
    <scope>NUCLEOTIDE SEQUENCE [LARGE SCALE GENOMIC DNA]</scope>
    <source>
        <strain evidence="1 2">CL_MEX2019</strain>
        <tissue evidence="1">Muscle</tissue>
    </source>
</reference>
<keyword evidence="2" id="KW-1185">Reference proteome</keyword>
<evidence type="ECO:0000313" key="1">
    <source>
        <dbReference type="EMBL" id="MED6281313.1"/>
    </source>
</evidence>
<dbReference type="EMBL" id="JAHUTJ010042850">
    <property type="protein sequence ID" value="MED6281313.1"/>
    <property type="molecule type" value="Genomic_DNA"/>
</dbReference>
<proteinExistence type="predicted"/>
<organism evidence="1 2">
    <name type="scientific">Characodon lateralis</name>
    <dbReference type="NCBI Taxonomy" id="208331"/>
    <lineage>
        <taxon>Eukaryota</taxon>
        <taxon>Metazoa</taxon>
        <taxon>Chordata</taxon>
        <taxon>Craniata</taxon>
        <taxon>Vertebrata</taxon>
        <taxon>Euteleostomi</taxon>
        <taxon>Actinopterygii</taxon>
        <taxon>Neopterygii</taxon>
        <taxon>Teleostei</taxon>
        <taxon>Neoteleostei</taxon>
        <taxon>Acanthomorphata</taxon>
        <taxon>Ovalentaria</taxon>
        <taxon>Atherinomorphae</taxon>
        <taxon>Cyprinodontiformes</taxon>
        <taxon>Goodeidae</taxon>
        <taxon>Characodon</taxon>
    </lineage>
</organism>
<name>A0ABU7E1Z9_9TELE</name>
<sequence length="129" mass="14257">MCVQRENAHEERGRGVATWLESPIELKVLLGWRMFAESSGPSWSGPSAQGILLKKKTLGDEKQSRERKGGCSLRGQSDCIDRISRKGRQVGAKAGCLRRGGRLDVSADVCVHVFVYKVLKEKVLEQDGC</sequence>
<dbReference type="Proteomes" id="UP001352852">
    <property type="component" value="Unassembled WGS sequence"/>
</dbReference>